<sequence>MATYAIGDIQGCYDELQALLETIGFTDSDRLWLAGDLVNRGPKSLETLRFLYQIRDRVTVTLGNHDLHMLAVYSKAIKPRRSDTFHDILNAPDAKQLMKWLRHQPLLITDEQLGYTMVHAGIPPQWSLGKASKRAREVETILQSTLATEFFKHMYGNQPACWSGKLKGWDRLRTITNYFTRMRFCDSMGRMEFSAKGTLSSQPTGFRPWFSHEGKTLHETKLIFGHWAALEGKAETENVFALDTGCVWGGKLTALRLEDQALFSVNSNMRYGN</sequence>
<keyword evidence="8" id="KW-1185">Reference proteome</keyword>
<dbReference type="PANTHER" id="PTHR40942">
    <property type="match status" value="1"/>
</dbReference>
<dbReference type="NCBIfam" id="NF001204">
    <property type="entry name" value="PRK00166.1"/>
    <property type="match status" value="1"/>
</dbReference>
<name>A0ABS2W5W3_9GAMM</name>
<dbReference type="Pfam" id="PF00149">
    <property type="entry name" value="Metallophos"/>
    <property type="match status" value="1"/>
</dbReference>
<evidence type="ECO:0000256" key="2">
    <source>
        <dbReference type="ARBA" id="ARBA00005419"/>
    </source>
</evidence>
<dbReference type="GO" id="GO:0008803">
    <property type="term" value="F:bis(5'-nucleosyl)-tetraphosphatase (symmetrical) activity"/>
    <property type="evidence" value="ECO:0007669"/>
    <property type="project" value="UniProtKB-EC"/>
</dbReference>
<accession>A0ABS2W5W3</accession>
<dbReference type="Gene3D" id="3.60.21.10">
    <property type="match status" value="1"/>
</dbReference>
<evidence type="ECO:0000256" key="1">
    <source>
        <dbReference type="ARBA" id="ARBA00003413"/>
    </source>
</evidence>
<organism evidence="7 8">
    <name type="scientific">Amphritea pacifica</name>
    <dbReference type="NCBI Taxonomy" id="2811233"/>
    <lineage>
        <taxon>Bacteria</taxon>
        <taxon>Pseudomonadati</taxon>
        <taxon>Pseudomonadota</taxon>
        <taxon>Gammaproteobacteria</taxon>
        <taxon>Oceanospirillales</taxon>
        <taxon>Oceanospirillaceae</taxon>
        <taxon>Amphritea</taxon>
    </lineage>
</organism>
<comment type="function">
    <text evidence="1 5">Hydrolyzes diadenosine 5',5'''-P1,P4-tetraphosphate to yield ADP.</text>
</comment>
<dbReference type="RefSeq" id="WP_205213143.1">
    <property type="nucleotide sequence ID" value="NZ_JAFFZP010000006.1"/>
</dbReference>
<evidence type="ECO:0000256" key="5">
    <source>
        <dbReference type="HAMAP-Rule" id="MF_00199"/>
    </source>
</evidence>
<evidence type="ECO:0000313" key="7">
    <source>
        <dbReference type="EMBL" id="MBN0986892.1"/>
    </source>
</evidence>
<keyword evidence="3 5" id="KW-0378">Hydrolase</keyword>
<gene>
    <name evidence="5" type="primary">apaH</name>
    <name evidence="7" type="ORF">JW498_05925</name>
</gene>
<dbReference type="Proteomes" id="UP000760472">
    <property type="component" value="Unassembled WGS sequence"/>
</dbReference>
<comment type="similarity">
    <text evidence="2 5">Belongs to the Ap4A hydrolase family.</text>
</comment>
<reference evidence="7 8" key="1">
    <citation type="submission" date="2021-02" db="EMBL/GenBank/DDBJ databases">
        <title>A novel species of genus Amphritea isolated from a fishpond in China.</title>
        <authorList>
            <person name="Lu H."/>
        </authorList>
    </citation>
    <scope>NUCLEOTIDE SEQUENCE [LARGE SCALE GENOMIC DNA]</scope>
    <source>
        <strain evidence="7 8">RP18W</strain>
    </source>
</reference>
<dbReference type="CDD" id="cd07422">
    <property type="entry name" value="MPP_ApaH"/>
    <property type="match status" value="1"/>
</dbReference>
<dbReference type="SUPFAM" id="SSF56300">
    <property type="entry name" value="Metallo-dependent phosphatases"/>
    <property type="match status" value="1"/>
</dbReference>
<comment type="caution">
    <text evidence="7">The sequence shown here is derived from an EMBL/GenBank/DDBJ whole genome shotgun (WGS) entry which is preliminary data.</text>
</comment>
<evidence type="ECO:0000259" key="6">
    <source>
        <dbReference type="Pfam" id="PF00149"/>
    </source>
</evidence>
<dbReference type="InterPro" id="IPR029052">
    <property type="entry name" value="Metallo-depent_PP-like"/>
</dbReference>
<dbReference type="NCBIfam" id="TIGR00668">
    <property type="entry name" value="apaH"/>
    <property type="match status" value="1"/>
</dbReference>
<dbReference type="EMBL" id="JAFFZP010000006">
    <property type="protein sequence ID" value="MBN0986892.1"/>
    <property type="molecule type" value="Genomic_DNA"/>
</dbReference>
<dbReference type="HAMAP" id="MF_00199">
    <property type="entry name" value="ApaH"/>
    <property type="match status" value="1"/>
</dbReference>
<dbReference type="PANTHER" id="PTHR40942:SF4">
    <property type="entry name" value="CYTOCHROME C5"/>
    <property type="match status" value="1"/>
</dbReference>
<proteinExistence type="inferred from homology"/>
<evidence type="ECO:0000313" key="8">
    <source>
        <dbReference type="Proteomes" id="UP000760472"/>
    </source>
</evidence>
<evidence type="ECO:0000256" key="3">
    <source>
        <dbReference type="ARBA" id="ARBA00022801"/>
    </source>
</evidence>
<dbReference type="InterPro" id="IPR004617">
    <property type="entry name" value="ApaH"/>
</dbReference>
<dbReference type="EC" id="3.6.1.41" evidence="5"/>
<protein>
    <recommendedName>
        <fullName evidence="5">Bis(5'-nucleosyl)-tetraphosphatase, symmetrical</fullName>
        <ecNumber evidence="5">3.6.1.41</ecNumber>
    </recommendedName>
    <alternativeName>
        <fullName evidence="5">Ap4A hydrolase</fullName>
    </alternativeName>
    <alternativeName>
        <fullName evidence="5">Diadenosine 5',5'''-P1,P4-tetraphosphate pyrophosphohydrolase</fullName>
    </alternativeName>
    <alternativeName>
        <fullName evidence="5">Diadenosine tetraphosphatase</fullName>
    </alternativeName>
</protein>
<dbReference type="InterPro" id="IPR004843">
    <property type="entry name" value="Calcineurin-like_PHP"/>
</dbReference>
<evidence type="ECO:0000256" key="4">
    <source>
        <dbReference type="ARBA" id="ARBA00049417"/>
    </source>
</evidence>
<dbReference type="PIRSF" id="PIRSF000903">
    <property type="entry name" value="B5n-ttraPtase_sm"/>
    <property type="match status" value="1"/>
</dbReference>
<feature type="domain" description="Calcineurin-like phosphoesterase" evidence="6">
    <location>
        <begin position="4"/>
        <end position="143"/>
    </location>
</feature>
<comment type="catalytic activity">
    <reaction evidence="4 5">
        <text>P(1),P(4)-bis(5'-adenosyl) tetraphosphate + H2O = 2 ADP + 2 H(+)</text>
        <dbReference type="Rhea" id="RHEA:24252"/>
        <dbReference type="ChEBI" id="CHEBI:15377"/>
        <dbReference type="ChEBI" id="CHEBI:15378"/>
        <dbReference type="ChEBI" id="CHEBI:58141"/>
        <dbReference type="ChEBI" id="CHEBI:456216"/>
        <dbReference type="EC" id="3.6.1.41"/>
    </reaction>
</comment>